<evidence type="ECO:0000256" key="3">
    <source>
        <dbReference type="SAM" id="Coils"/>
    </source>
</evidence>
<keyword evidence="2" id="KW-0067">ATP-binding</keyword>
<keyword evidence="6" id="KW-1185">Reference proteome</keyword>
<proteinExistence type="predicted"/>
<dbReference type="GO" id="GO:0016887">
    <property type="term" value="F:ATP hydrolysis activity"/>
    <property type="evidence" value="ECO:0007669"/>
    <property type="project" value="TreeGrafter"/>
</dbReference>
<dbReference type="InterPro" id="IPR050625">
    <property type="entry name" value="ParA/MinD_ATPase"/>
</dbReference>
<dbReference type="STRING" id="273068.TTE2076"/>
<dbReference type="EMBL" id="AE008691">
    <property type="protein sequence ID" value="AAM25249.1"/>
    <property type="molecule type" value="Genomic_DNA"/>
</dbReference>
<dbReference type="GO" id="GO:0009898">
    <property type="term" value="C:cytoplasmic side of plasma membrane"/>
    <property type="evidence" value="ECO:0007669"/>
    <property type="project" value="TreeGrafter"/>
</dbReference>
<evidence type="ECO:0000313" key="5">
    <source>
        <dbReference type="EMBL" id="AAM25249.1"/>
    </source>
</evidence>
<dbReference type="eggNOG" id="COG0455">
    <property type="taxonomic scope" value="Bacteria"/>
</dbReference>
<organism evidence="5 6">
    <name type="scientific">Caldanaerobacter subterraneus subsp. tengcongensis (strain DSM 15242 / JCM 11007 / NBRC 100824 / MB4)</name>
    <name type="common">Thermoanaerobacter tengcongensis</name>
    <dbReference type="NCBI Taxonomy" id="273068"/>
    <lineage>
        <taxon>Bacteria</taxon>
        <taxon>Bacillati</taxon>
        <taxon>Bacillota</taxon>
        <taxon>Clostridia</taxon>
        <taxon>Thermoanaerobacterales</taxon>
        <taxon>Thermoanaerobacteraceae</taxon>
        <taxon>Caldanaerobacter</taxon>
    </lineage>
</organism>
<dbReference type="RefSeq" id="WP_011026187.1">
    <property type="nucleotide sequence ID" value="NC_003869.1"/>
</dbReference>
<gene>
    <name evidence="5" type="primary">MinD2</name>
    <name evidence="5" type="ordered locus">TTE2076</name>
</gene>
<protein>
    <submittedName>
        <fullName evidence="5">Septum formation inhibitor-activating ATPase</fullName>
    </submittedName>
</protein>
<accession>Q8R8D0</accession>
<keyword evidence="3" id="KW-0175">Coiled coil</keyword>
<dbReference type="GO" id="GO:0005524">
    <property type="term" value="F:ATP binding"/>
    <property type="evidence" value="ECO:0007669"/>
    <property type="project" value="UniProtKB-KW"/>
</dbReference>
<evidence type="ECO:0000256" key="2">
    <source>
        <dbReference type="ARBA" id="ARBA00022840"/>
    </source>
</evidence>
<dbReference type="KEGG" id="tte:TTE2076"/>
<dbReference type="InterPro" id="IPR002586">
    <property type="entry name" value="CobQ/CobB/MinD/ParA_Nub-bd_dom"/>
</dbReference>
<dbReference type="OrthoDB" id="3035369at2"/>
<dbReference type="Pfam" id="PF01656">
    <property type="entry name" value="CbiA"/>
    <property type="match status" value="1"/>
</dbReference>
<feature type="coiled-coil region" evidence="3">
    <location>
        <begin position="385"/>
        <end position="492"/>
    </location>
</feature>
<dbReference type="PANTHER" id="PTHR43384">
    <property type="entry name" value="SEPTUM SITE-DETERMINING PROTEIN MIND HOMOLOG, CHLOROPLASTIC-RELATED"/>
    <property type="match status" value="1"/>
</dbReference>
<dbReference type="GO" id="GO:0051782">
    <property type="term" value="P:negative regulation of cell division"/>
    <property type="evidence" value="ECO:0007669"/>
    <property type="project" value="TreeGrafter"/>
</dbReference>
<name>Q8R8D0_CALS4</name>
<dbReference type="HOGENOM" id="CLU_545949_0_0_9"/>
<dbReference type="Gene3D" id="3.40.50.300">
    <property type="entry name" value="P-loop containing nucleotide triphosphate hydrolases"/>
    <property type="match status" value="1"/>
</dbReference>
<evidence type="ECO:0000259" key="4">
    <source>
        <dbReference type="Pfam" id="PF01656"/>
    </source>
</evidence>
<keyword evidence="1" id="KW-0547">Nucleotide-binding</keyword>
<dbReference type="Proteomes" id="UP000000555">
    <property type="component" value="Chromosome"/>
</dbReference>
<dbReference type="GO" id="GO:0005829">
    <property type="term" value="C:cytosol"/>
    <property type="evidence" value="ECO:0007669"/>
    <property type="project" value="TreeGrafter"/>
</dbReference>
<dbReference type="AlphaFoldDB" id="Q8R8D0"/>
<feature type="domain" description="CobQ/CobB/MinD/ParA nucleotide binding" evidence="4">
    <location>
        <begin position="3"/>
        <end position="196"/>
    </location>
</feature>
<evidence type="ECO:0000256" key="1">
    <source>
        <dbReference type="ARBA" id="ARBA00022741"/>
    </source>
</evidence>
<evidence type="ECO:0000313" key="6">
    <source>
        <dbReference type="Proteomes" id="UP000000555"/>
    </source>
</evidence>
<dbReference type="SUPFAM" id="SSF52540">
    <property type="entry name" value="P-loop containing nucleoside triphosphate hydrolases"/>
    <property type="match status" value="1"/>
</dbReference>
<sequence>MIISIFSPKGGVGKTTIALALSKTASKKLKTCTIEFDFSPGDFVSILDLDRKKNILEAVNGNIDWAVQRPLKQNFDVIVGGYPDAYEMIKPDKLRKMMEELNSRYELVIVDIQPAFVEGCIDIFDMSKDILFIVEDDVSVSSRAVGNIDWARANGFIDLSKVKMIVNKLKTKELKYVNITELKLPVIYRIPYIKNLGSFENPKMLKHAENILNVLYPNIFHEEKRGFLFFRKKQAEQIPAELSNTGEIPEEAELSPAVGNVPVTVFTEENHEPETAEEVKKGQERILEGRGELYHMKVYVNTGYKELDDIFKTKFETADSLAGCDAAIISYISNKDYIRSLISAGKKIILLAGDSDYSLVETAKEIGIKDIYRSPIDPGEIIDSLINAEGGRDMFEEEKAELERESAVPEQNQPEVFEISQKQESESEIDAILNEIKNILARNKEIYERRISMQEEIIRQKEEEIKELQKTIEEYKEKEEKRKKVLMELQNLLQ</sequence>
<reference evidence="5 6" key="1">
    <citation type="journal article" date="2002" name="Genome Res.">
        <title>A complete sequence of the T. tengcongensis genome.</title>
        <authorList>
            <person name="Bao Q."/>
            <person name="Tian Y."/>
            <person name="Li W."/>
            <person name="Xu Z."/>
            <person name="Xuan Z."/>
            <person name="Hu S."/>
            <person name="Dong W."/>
            <person name="Yang J."/>
            <person name="Chen Y."/>
            <person name="Xue Y."/>
            <person name="Xu Y."/>
            <person name="Lai X."/>
            <person name="Huang L."/>
            <person name="Dong X."/>
            <person name="Ma Y."/>
            <person name="Ling L."/>
            <person name="Tan H."/>
            <person name="Chen R."/>
            <person name="Wang J."/>
            <person name="Yu J."/>
            <person name="Yang H."/>
        </authorList>
    </citation>
    <scope>NUCLEOTIDE SEQUENCE [LARGE SCALE GENOMIC DNA]</scope>
    <source>
        <strain evidence="6">DSM 15242 / JCM 11007 / NBRC 100824 / MB4</strain>
    </source>
</reference>
<dbReference type="PANTHER" id="PTHR43384:SF6">
    <property type="entry name" value="SEPTUM SITE-DETERMINING PROTEIN MIND HOMOLOG, CHLOROPLASTIC"/>
    <property type="match status" value="1"/>
</dbReference>
<dbReference type="InterPro" id="IPR027417">
    <property type="entry name" value="P-loop_NTPase"/>
</dbReference>